<proteinExistence type="predicted"/>
<protein>
    <submittedName>
        <fullName evidence="1">Uncharacterized protein</fullName>
    </submittedName>
</protein>
<accession>A0A7J9IZJ7</accession>
<comment type="caution">
    <text evidence="1">The sequence shown here is derived from an EMBL/GenBank/DDBJ whole genome shotgun (WGS) entry which is preliminary data.</text>
</comment>
<dbReference type="AlphaFoldDB" id="A0A7J9IZJ7"/>
<keyword evidence="2" id="KW-1185">Reference proteome</keyword>
<dbReference type="EMBL" id="JABFAE010000005">
    <property type="protein sequence ID" value="MBA0827572.1"/>
    <property type="molecule type" value="Genomic_DNA"/>
</dbReference>
<reference evidence="1 2" key="1">
    <citation type="journal article" date="2019" name="Genome Biol. Evol.">
        <title>Insights into the evolution of the New World diploid cottons (Gossypium, subgenus Houzingenia) based on genome sequencing.</title>
        <authorList>
            <person name="Grover C.E."/>
            <person name="Arick M.A. 2nd"/>
            <person name="Thrash A."/>
            <person name="Conover J.L."/>
            <person name="Sanders W.S."/>
            <person name="Peterson D.G."/>
            <person name="Frelichowski J.E."/>
            <person name="Scheffler J.A."/>
            <person name="Scheffler B.E."/>
            <person name="Wendel J.F."/>
        </authorList>
    </citation>
    <scope>NUCLEOTIDE SEQUENCE [LARGE SCALE GENOMIC DNA]</scope>
    <source>
        <strain evidence="1">6</strain>
        <tissue evidence="1">Leaf</tissue>
    </source>
</reference>
<dbReference type="Proteomes" id="UP000593575">
    <property type="component" value="Unassembled WGS sequence"/>
</dbReference>
<name>A0A7J9IZJ7_9ROSI</name>
<sequence>MINIFFHSLLMMITDIQKVIFVMYVKSVEIQIFGFTIVQ</sequence>
<organism evidence="1 2">
    <name type="scientific">Gossypium armourianum</name>
    <dbReference type="NCBI Taxonomy" id="34283"/>
    <lineage>
        <taxon>Eukaryota</taxon>
        <taxon>Viridiplantae</taxon>
        <taxon>Streptophyta</taxon>
        <taxon>Embryophyta</taxon>
        <taxon>Tracheophyta</taxon>
        <taxon>Spermatophyta</taxon>
        <taxon>Magnoliopsida</taxon>
        <taxon>eudicotyledons</taxon>
        <taxon>Gunneridae</taxon>
        <taxon>Pentapetalae</taxon>
        <taxon>rosids</taxon>
        <taxon>malvids</taxon>
        <taxon>Malvales</taxon>
        <taxon>Malvaceae</taxon>
        <taxon>Malvoideae</taxon>
        <taxon>Gossypium</taxon>
    </lineage>
</organism>
<gene>
    <name evidence="1" type="ORF">Goarm_012344</name>
</gene>
<evidence type="ECO:0000313" key="1">
    <source>
        <dbReference type="EMBL" id="MBA0827572.1"/>
    </source>
</evidence>
<evidence type="ECO:0000313" key="2">
    <source>
        <dbReference type="Proteomes" id="UP000593575"/>
    </source>
</evidence>